<comment type="caution">
    <text evidence="4">The sequence shown here is derived from an EMBL/GenBank/DDBJ whole genome shotgun (WGS) entry which is preliminary data.</text>
</comment>
<gene>
    <name evidence="4" type="ORF">OFUS_LOCUS19542</name>
</gene>
<dbReference type="SUPFAM" id="SSF50249">
    <property type="entry name" value="Nucleic acid-binding proteins"/>
    <property type="match status" value="1"/>
</dbReference>
<sequence length="3408" mass="384117">KKKKKKKTKAQKKAERKAARPKTPEESDEPSSNDDSDAVSDDDIEYVTVGTSNRFIPTKEPVKPQTQPEKPKSKPIDTSNEVKQGKSSMGLDHFGTNSGSSSSHSTPMSSRATSQPPVGHPTYQAPSSATRPPMEMLPESFSRNYEHVIACSQCFEKIGNGYKGYRYHPNLSHTCGANFFLIRRQGRADMNWLKIRPRPKTGYTGPYKRCISFATGESCRSSPEDACQFPHSQQEVDLWTLDRENVFSIEKFIKDTKDNIAELGQKLSSQPESRPGLPLTQVRPSNQQNQMMRPQMGPPGPYNQIRFNSGVFNHNGFNGSTGPYQRPPAFGILPSPGPPRFNNQINPNMMNSGQPTPTTLSNTIGNRIDNPMKSSHDFSLRCEQCYRMGDTIGLHLVLDVQHTCLQDVLLFIRRGSTWWLKVRERKQNRHFYGPYALCNHYIHGNCSYEDNCIFAHNDVEQNLWTLEKDGKFSVSEFILQNRAVAGFSLGDLFQKHSGEFMFICKQCFYGKPTMISMENLDNPTICMQGHPWAQNKLLAHREQSGKIDSIGPQPFKNFGKKAYFQMCYKMQFCLRRAQQGMLCNFSHSAIEKDVWLLERDTPATQDDIVAESKKLHTNTAATNGANTQPAQATPTKSHPSSWAGRANAAGPPTTVQFGANVKQAGYMPPAKPRCPYRLQYVCQLCWKNGKTSEKNPKVDDRCTGPGNGHIWSQNKACLLLPERKVIRELPYRIPKDCNFAMCTHIINKRECFYVVGKQCQYAHCREEMDVWTWMVKNKVRTTEELVELCKEQAKAPITKGQPVVQVQMSNTPKAPQTVPTTNYLLQTEKPSQAAHYCHYCGVQTNSERQWESHCASVKHMFNVNSDKEHQWNYRQPPWGIPNGNYSMCVDHLNGKRCRYSYMQEFNSCQYAHTQEEMDEWKERYEWRQMKREQAKQEGLFSYMEGLLEDYMNAASGAHVISEQSEVATVECDQDLNVYENNKKSSHVWTFQVNLKNGNQLCRVALLHDKHRLHFSLCGEDFETNCQISPGDSFLEDNDAYNNPIYLVHVKFEAGMFGSFDQWVVFDVGTPPVIVRKLTVEVGTKDVQTKVKHLRQKLNFDRWTKENSEIVQFTQANIDPFIEETMKKYEPSSANLIVTQQALGVELNRHNYVHKMHKMLQLEEITRHQIISSFNLQTEIQIMGKIQEEAFIIARHGEFFAKVPLNDELSEDTDAGKLILNSVHQVLLKHEHSTSTKVYEAIFVSKENFDYDGRGKDYIYLCLSPTCCAELNLRDGARLKVEIQFQMDKKYFAELHYAVDQLPNTDVVFPDLNKVSQGFDSPPMVNVQSSILNEDQIKIVEHIVRENKTYTPPLIIYGPFGTGKTETIAQATMTLIRAMPNARVLICTQSNSAADLYITKHLGQFAKTGTMRLRRVYFTERRVNTVNAEVVDFCNRSPDGASFVVPTKEDIMNQQVVIVTLSSSIMFSRLGLKDCFTHIFIDEAAQALECEAITPLALANSKTCVALAGDPMQLGPKVYSPEACKQKFHHSLLERIFKFYETYASGLFKNRQVNILLKNNYRSKMEILRFISVAFYGGPQKLIPKSQQLPSSKPPLVFYAAEGKEIQDKNSVAYYNNAEIEEVTDRVEEIYNEWPEAWGERQPSLIGIVTPYTEQVLKIRASLRARSNALGRVVVQRMNNIQGQEYRVLVISTVRTRYLAMQPPKRPIQAGGYDGDNGDYGFLSDQKLLNTALTRAQSMVAVVGDPVALCSIGECMTLWRTYIKHCSNLHSIQPENITFDTIKAEVIRLMQSEYGENLLKLTQMMKNPENEVTNDDIPVENGDDDINDDEPDDVVDSSKQATDEVVAAVAELSIQAGADSDSNTVMTEIVADELQREKARKKKKGPDSPVPPVGNVDMGQNNFRSPVIVYGKPAPYPCTTCHSMFADRIEVDQQYFKDGLEPKENSLIACELDIISHNGDYISYMFVPLNESVTKIYNLETEKHAKKAKSGFVTVYSLNTNGNVVFDHYEPINKTKNDKIFVVRYLGLNATVNAPIGIVVGVLPIGDSLDCTKEILKIGSSVPQHMPLEVTQYIKHKFPSNYTLTEADLKDRVDFRNKITFSIGSPKAPINNALSVELLQDGTYFIGVHIVDVSNFIKKGDPIDNEALQRATTYETSGTGGALIPEQMSYDLLNLQPGHDCLTVSIFMTVDPQAIVKKVQIRRCFVKSSIHLSHQDVEESLTDDRKMIDHREVKQCLHMLRNITALWRKIRLGTMSLCNIFDTLDDNTTPNSKILTEEIEIVTNMKVADMLWKREPNKTPLLQQGSPNEADLNMWRQKYIGEATTAPCLVKGYILAPNVCQCLDICQCVARCVQPTDVIHPQIDVEVKLWEGVTQAVIGNNMSKLQELFLSPYNHSEVVPALEDLRDLLQEPQYCCIQGPSPMHYSLNIPVYTTLTKPLVSYMDIAIQRMLVAALEQQENPYTEDEITIICGMVNIAKKQAEQFSKDIRSATWTDSLNKSPACVNSVIETINQDELKFYAPNETNLRSITVPFKHLDCADASLEGQHWELRVYDTSPGLQTRRDFEPIRLNPDKLVAKIPRASWQNMVTGVVANDQPKVMQGLITTLSQVILPANVTEYAQEVTSEVASNVIKSQENCDVHLTLKPSGLLKVQYIPGVKDGVLSPSVQLVNLTPKLDLCVEHHEKSEDVFMMGAVSLKSASKRSYTDVRNYQAAWLPVVKQEAAAASMKLNKSIYIHNVIIRWQEKRTEEGSIYTGTFSLPLDFLKDRQIPLTGVKGINPNQGDDDYIYNGSGIVCDYLCVRYAIGGMPAGGAMLPGFNPHPQVSAPEPYTWVGHCIALSSNSSNNLVSVNVTLTQSAVAMPTEVLESRNTPCTVEWRQKTKAHRSQETALTMLNTMSTNDLAQGIAVGKPPTFEGERKMCTDKDLNDIPKGDLPKLNTAQADKLKLAANQPFTVIRGAAGTGKSMMATQLALLYVMLNKQSQSGDKMVMMCSSSEQGLNVLEDFLQQTGVRYVRMYSEEQERFDYPLPNQAGLNKVKPPPIADKYKMSALHHRIHSPASVCYQQIMDYERILMSSPDQVTQDYLQNYFTALRIAKSAEISKVSIVLCLCSEAANSLLKTVDFEQLIIDDCCMCTEPESMVPIVTCAPNQVVLFGDIWLRPKHINSVQAAELGLKESLFQRYILEAEMLEVQYRMHTAVAYFPMTFCYGPVACGSQTQNNPDERQIWPGGPSRPVVFCHIAGTEIKEGAQVVGNVEEAQYAVYISAMLVLHELVPASSVAILISHANQRDQIRGKLNQLNQPAVDDITITTLDQAQGRQWDYVIVSTGRSLPQQEIMLAPTSRWRKKYLTPWEDSNGVNLVMAITRAKKGLIILGNKYILEADDIWRALLEQYNKQGIIVEASNFMVAS</sequence>
<feature type="region of interest" description="Disordered" evidence="2">
    <location>
        <begin position="1809"/>
        <end position="1835"/>
    </location>
</feature>
<dbReference type="InterPro" id="IPR047187">
    <property type="entry name" value="SF1_C_Upf1"/>
</dbReference>
<reference evidence="4" key="1">
    <citation type="submission" date="2022-03" db="EMBL/GenBank/DDBJ databases">
        <authorList>
            <person name="Martin C."/>
        </authorList>
    </citation>
    <scope>NUCLEOTIDE SEQUENCE</scope>
</reference>
<name>A0A8S4PP16_OWEFU</name>
<dbReference type="EMBL" id="CAIIXF020000009">
    <property type="protein sequence ID" value="CAH1794927.1"/>
    <property type="molecule type" value="Genomic_DNA"/>
</dbReference>
<feature type="compositionally biased region" description="Low complexity" evidence="2">
    <location>
        <begin position="96"/>
        <end position="114"/>
    </location>
</feature>
<feature type="region of interest" description="Disordered" evidence="2">
    <location>
        <begin position="1"/>
        <end position="136"/>
    </location>
</feature>
<feature type="compositionally biased region" description="Acidic residues" evidence="2">
    <location>
        <begin position="26"/>
        <end position="45"/>
    </location>
</feature>
<dbReference type="OrthoDB" id="2285229at2759"/>
<evidence type="ECO:0000256" key="1">
    <source>
        <dbReference type="PROSITE-ProRule" id="PRU00723"/>
    </source>
</evidence>
<keyword evidence="5" id="KW-1185">Reference proteome</keyword>
<feature type="compositionally biased region" description="Low complexity" evidence="2">
    <location>
        <begin position="619"/>
        <end position="633"/>
    </location>
</feature>
<dbReference type="InterPro" id="IPR001900">
    <property type="entry name" value="RNase_II/R"/>
</dbReference>
<dbReference type="CDD" id="cd18808">
    <property type="entry name" value="SF1_C_Upf1"/>
    <property type="match status" value="2"/>
</dbReference>
<feature type="compositionally biased region" description="Basic residues" evidence="2">
    <location>
        <begin position="1"/>
        <end position="11"/>
    </location>
</feature>
<dbReference type="InterPro" id="IPR012340">
    <property type="entry name" value="NA-bd_OB-fold"/>
</dbReference>
<dbReference type="PROSITE" id="PS50103">
    <property type="entry name" value="ZF_C3H1"/>
    <property type="match status" value="1"/>
</dbReference>
<dbReference type="SMART" id="SM00356">
    <property type="entry name" value="ZnF_C3H1"/>
    <property type="match status" value="3"/>
</dbReference>
<protein>
    <recommendedName>
        <fullName evidence="3">C3H1-type domain-containing protein</fullName>
    </recommendedName>
</protein>
<feature type="domain" description="C3H1-type" evidence="3">
    <location>
        <begin position="437"/>
        <end position="459"/>
    </location>
</feature>
<proteinExistence type="predicted"/>
<keyword evidence="1" id="KW-0863">Zinc-finger</keyword>
<dbReference type="PANTHER" id="PTHR14928">
    <property type="entry name" value="MICRO-RNA BINDING ZINC FINGER CCCH DOMAIN-CONTAINING PROTEIN 7"/>
    <property type="match status" value="1"/>
</dbReference>
<dbReference type="GO" id="GO:0004540">
    <property type="term" value="F:RNA nuclease activity"/>
    <property type="evidence" value="ECO:0007669"/>
    <property type="project" value="InterPro"/>
</dbReference>
<evidence type="ECO:0000313" key="5">
    <source>
        <dbReference type="Proteomes" id="UP000749559"/>
    </source>
</evidence>
<dbReference type="InterPro" id="IPR027417">
    <property type="entry name" value="P-loop_NTPase"/>
</dbReference>
<dbReference type="InterPro" id="IPR000571">
    <property type="entry name" value="Znf_CCCH"/>
</dbReference>
<evidence type="ECO:0000259" key="3">
    <source>
        <dbReference type="PROSITE" id="PS50103"/>
    </source>
</evidence>
<organism evidence="4 5">
    <name type="scientific">Owenia fusiformis</name>
    <name type="common">Polychaete worm</name>
    <dbReference type="NCBI Taxonomy" id="6347"/>
    <lineage>
        <taxon>Eukaryota</taxon>
        <taxon>Metazoa</taxon>
        <taxon>Spiralia</taxon>
        <taxon>Lophotrochozoa</taxon>
        <taxon>Annelida</taxon>
        <taxon>Polychaeta</taxon>
        <taxon>Sedentaria</taxon>
        <taxon>Canalipalpata</taxon>
        <taxon>Sabellida</taxon>
        <taxon>Oweniida</taxon>
        <taxon>Oweniidae</taxon>
        <taxon>Owenia</taxon>
    </lineage>
</organism>
<feature type="zinc finger region" description="C3H1-type" evidence="1">
    <location>
        <begin position="437"/>
        <end position="459"/>
    </location>
</feature>
<dbReference type="InterPro" id="IPR041679">
    <property type="entry name" value="DNA2/NAM7-like_C"/>
</dbReference>
<feature type="region of interest" description="Disordered" evidence="2">
    <location>
        <begin position="619"/>
        <end position="649"/>
    </location>
</feature>
<dbReference type="GO" id="GO:0035196">
    <property type="term" value="P:miRNA processing"/>
    <property type="evidence" value="ECO:0007669"/>
    <property type="project" value="TreeGrafter"/>
</dbReference>
<dbReference type="FunFam" id="3.40.50.300:FF:000419">
    <property type="entry name" value="Probable helicase with zinc finger domain"/>
    <property type="match status" value="1"/>
</dbReference>
<keyword evidence="1" id="KW-0862">Zinc</keyword>
<dbReference type="InterPro" id="IPR041677">
    <property type="entry name" value="DNA2/NAM7_AAA_11"/>
</dbReference>
<dbReference type="Pfam" id="PF00773">
    <property type="entry name" value="RNB"/>
    <property type="match status" value="1"/>
</dbReference>
<accession>A0A8S4PP16</accession>
<dbReference type="SUPFAM" id="SSF52540">
    <property type="entry name" value="P-loop containing nucleoside triphosphate hydrolases"/>
    <property type="match status" value="2"/>
</dbReference>
<feature type="compositionally biased region" description="Acidic residues" evidence="2">
    <location>
        <begin position="1811"/>
        <end position="1834"/>
    </location>
</feature>
<dbReference type="SMART" id="SM00955">
    <property type="entry name" value="RNB"/>
    <property type="match status" value="1"/>
</dbReference>
<dbReference type="Gene3D" id="3.40.50.300">
    <property type="entry name" value="P-loop containing nucleotide triphosphate hydrolases"/>
    <property type="match status" value="4"/>
</dbReference>
<feature type="non-terminal residue" evidence="4">
    <location>
        <position position="1"/>
    </location>
</feature>
<dbReference type="GO" id="GO:0035198">
    <property type="term" value="F:miRNA binding"/>
    <property type="evidence" value="ECO:0007669"/>
    <property type="project" value="InterPro"/>
</dbReference>
<evidence type="ECO:0000256" key="2">
    <source>
        <dbReference type="SAM" id="MobiDB-lite"/>
    </source>
</evidence>
<dbReference type="InterPro" id="IPR036236">
    <property type="entry name" value="Znf_C2H2_sf"/>
</dbReference>
<feature type="compositionally biased region" description="Polar residues" evidence="2">
    <location>
        <begin position="76"/>
        <end position="87"/>
    </location>
</feature>
<feature type="compositionally biased region" description="Basic and acidic residues" evidence="2">
    <location>
        <begin position="12"/>
        <end position="25"/>
    </location>
</feature>
<dbReference type="PANTHER" id="PTHR14928:SF14">
    <property type="entry name" value="ACETAZOLAMIDE CONFERRING RESISTANCE PROTEIN ZAM"/>
    <property type="match status" value="1"/>
</dbReference>
<feature type="region of interest" description="Disordered" evidence="2">
    <location>
        <begin position="1875"/>
        <end position="1897"/>
    </location>
</feature>
<dbReference type="GO" id="GO:0008270">
    <property type="term" value="F:zinc ion binding"/>
    <property type="evidence" value="ECO:0007669"/>
    <property type="project" value="UniProtKB-KW"/>
</dbReference>
<dbReference type="Pfam" id="PF13087">
    <property type="entry name" value="AAA_12"/>
    <property type="match status" value="2"/>
</dbReference>
<keyword evidence="1" id="KW-0479">Metal-binding</keyword>
<dbReference type="Pfam" id="PF13086">
    <property type="entry name" value="AAA_11"/>
    <property type="match status" value="3"/>
</dbReference>
<evidence type="ECO:0000313" key="4">
    <source>
        <dbReference type="EMBL" id="CAH1794927.1"/>
    </source>
</evidence>
<dbReference type="GO" id="GO:0004386">
    <property type="term" value="F:helicase activity"/>
    <property type="evidence" value="ECO:0007669"/>
    <property type="project" value="InterPro"/>
</dbReference>
<dbReference type="InterPro" id="IPR039691">
    <property type="entry name" value="ZC3H7A/B"/>
</dbReference>
<dbReference type="SUPFAM" id="SSF57667">
    <property type="entry name" value="beta-beta-alpha zinc fingers"/>
    <property type="match status" value="1"/>
</dbReference>
<dbReference type="Proteomes" id="UP000749559">
    <property type="component" value="Unassembled WGS sequence"/>
</dbReference>